<evidence type="ECO:0000313" key="9">
    <source>
        <dbReference type="Proteomes" id="UP000319449"/>
    </source>
</evidence>
<dbReference type="InterPro" id="IPR011006">
    <property type="entry name" value="CheY-like_superfamily"/>
</dbReference>
<evidence type="ECO:0000313" key="8">
    <source>
        <dbReference type="EMBL" id="TWJ18720.1"/>
    </source>
</evidence>
<dbReference type="Pfam" id="PF25601">
    <property type="entry name" value="AAA_lid_14"/>
    <property type="match status" value="1"/>
</dbReference>
<keyword evidence="2" id="KW-0067">ATP-binding</keyword>
<dbReference type="Gene3D" id="1.10.10.60">
    <property type="entry name" value="Homeodomain-like"/>
    <property type="match status" value="1"/>
</dbReference>
<proteinExistence type="predicted"/>
<dbReference type="RefSeq" id="WP_145023298.1">
    <property type="nucleotide sequence ID" value="NZ_VLLN01000015.1"/>
</dbReference>
<dbReference type="Gene3D" id="3.40.50.300">
    <property type="entry name" value="P-loop containing nucleotide triphosphate hydrolases"/>
    <property type="match status" value="1"/>
</dbReference>
<dbReference type="InterPro" id="IPR001789">
    <property type="entry name" value="Sig_transdc_resp-reg_receiver"/>
</dbReference>
<dbReference type="PROSITE" id="PS50110">
    <property type="entry name" value="RESPONSE_REGULATORY"/>
    <property type="match status" value="1"/>
</dbReference>
<comment type="caution">
    <text evidence="8">The sequence shown here is derived from an EMBL/GenBank/DDBJ whole genome shotgun (WGS) entry which is preliminary data.</text>
</comment>
<dbReference type="OrthoDB" id="9763792at2"/>
<feature type="domain" description="Sigma-54 factor interaction" evidence="6">
    <location>
        <begin position="148"/>
        <end position="377"/>
    </location>
</feature>
<dbReference type="GO" id="GO:0005524">
    <property type="term" value="F:ATP binding"/>
    <property type="evidence" value="ECO:0007669"/>
    <property type="project" value="UniProtKB-KW"/>
</dbReference>
<evidence type="ECO:0000256" key="1">
    <source>
        <dbReference type="ARBA" id="ARBA00022741"/>
    </source>
</evidence>
<evidence type="ECO:0000256" key="4">
    <source>
        <dbReference type="ARBA" id="ARBA00023163"/>
    </source>
</evidence>
<feature type="domain" description="Response regulatory" evidence="7">
    <location>
        <begin position="9"/>
        <end position="123"/>
    </location>
</feature>
<evidence type="ECO:0000256" key="2">
    <source>
        <dbReference type="ARBA" id="ARBA00022840"/>
    </source>
</evidence>
<evidence type="ECO:0000256" key="5">
    <source>
        <dbReference type="PROSITE-ProRule" id="PRU00169"/>
    </source>
</evidence>
<dbReference type="PROSITE" id="PS00675">
    <property type="entry name" value="SIGMA54_INTERACT_1"/>
    <property type="match status" value="1"/>
</dbReference>
<gene>
    <name evidence="8" type="ORF">JN12_02540</name>
</gene>
<reference evidence="8 9" key="1">
    <citation type="submission" date="2019-07" db="EMBL/GenBank/DDBJ databases">
        <title>Genomic Encyclopedia of Archaeal and Bacterial Type Strains, Phase II (KMG-II): from individual species to whole genera.</title>
        <authorList>
            <person name="Goeker M."/>
        </authorList>
    </citation>
    <scope>NUCLEOTIDE SEQUENCE [LARGE SCALE GENOMIC DNA]</scope>
    <source>
        <strain evidence="8 9">ATCC BAA-1139</strain>
    </source>
</reference>
<keyword evidence="4" id="KW-0804">Transcription</keyword>
<dbReference type="SUPFAM" id="SSF52540">
    <property type="entry name" value="P-loop containing nucleoside triphosphate hydrolases"/>
    <property type="match status" value="1"/>
</dbReference>
<keyword evidence="9" id="KW-1185">Reference proteome</keyword>
<dbReference type="InterPro" id="IPR025944">
    <property type="entry name" value="Sigma_54_int_dom_CS"/>
</dbReference>
<dbReference type="PANTHER" id="PTHR32071">
    <property type="entry name" value="TRANSCRIPTIONAL REGULATORY PROTEIN"/>
    <property type="match status" value="1"/>
</dbReference>
<dbReference type="GO" id="GO:0006355">
    <property type="term" value="P:regulation of DNA-templated transcription"/>
    <property type="evidence" value="ECO:0007669"/>
    <property type="project" value="InterPro"/>
</dbReference>
<keyword evidence="5" id="KW-0597">Phosphoprotein</keyword>
<keyword evidence="1" id="KW-0547">Nucleotide-binding</keyword>
<dbReference type="SUPFAM" id="SSF52172">
    <property type="entry name" value="CheY-like"/>
    <property type="match status" value="1"/>
</dbReference>
<dbReference type="InterPro" id="IPR025662">
    <property type="entry name" value="Sigma_54_int_dom_ATP-bd_1"/>
</dbReference>
<dbReference type="SUPFAM" id="SSF46689">
    <property type="entry name" value="Homeodomain-like"/>
    <property type="match status" value="1"/>
</dbReference>
<evidence type="ECO:0000256" key="3">
    <source>
        <dbReference type="ARBA" id="ARBA00023015"/>
    </source>
</evidence>
<dbReference type="InterPro" id="IPR027417">
    <property type="entry name" value="P-loop_NTPase"/>
</dbReference>
<name>A0A562VLF3_9BACT</name>
<dbReference type="CDD" id="cd00009">
    <property type="entry name" value="AAA"/>
    <property type="match status" value="1"/>
</dbReference>
<dbReference type="Gene3D" id="1.10.8.60">
    <property type="match status" value="1"/>
</dbReference>
<organism evidence="8 9">
    <name type="scientific">Geobacter argillaceus</name>
    <dbReference type="NCBI Taxonomy" id="345631"/>
    <lineage>
        <taxon>Bacteria</taxon>
        <taxon>Pseudomonadati</taxon>
        <taxon>Thermodesulfobacteriota</taxon>
        <taxon>Desulfuromonadia</taxon>
        <taxon>Geobacterales</taxon>
        <taxon>Geobacteraceae</taxon>
        <taxon>Geobacter</taxon>
    </lineage>
</organism>
<dbReference type="InterPro" id="IPR009057">
    <property type="entry name" value="Homeodomain-like_sf"/>
</dbReference>
<dbReference type="Proteomes" id="UP000319449">
    <property type="component" value="Unassembled WGS sequence"/>
</dbReference>
<dbReference type="PANTHER" id="PTHR32071:SF122">
    <property type="entry name" value="SIGMA FACTOR"/>
    <property type="match status" value="1"/>
</dbReference>
<accession>A0A562VLF3</accession>
<dbReference type="EMBL" id="VLLN01000015">
    <property type="protein sequence ID" value="TWJ18720.1"/>
    <property type="molecule type" value="Genomic_DNA"/>
</dbReference>
<evidence type="ECO:0000259" key="7">
    <source>
        <dbReference type="PROSITE" id="PS50110"/>
    </source>
</evidence>
<dbReference type="AlphaFoldDB" id="A0A562VLF3"/>
<dbReference type="GO" id="GO:0000160">
    <property type="term" value="P:phosphorelay signal transduction system"/>
    <property type="evidence" value="ECO:0007669"/>
    <property type="project" value="InterPro"/>
</dbReference>
<sequence>MTNAEPSARILVVDDERPLLTALVTALESMGYEVVGELKQSDGLSLISSWQPDAAIFDLNMPGMNGVELAARALEIMPDLPVILLTGFGTIDSAVQAMRAGVFDYLTKPFDLNIVDLTLKKALDHHEQKRRFRVLAEATGRAGEFSGIVGKSQAIRKVLDAVQVVADTDSTVLVTGESGTGKEVIAHAIHVAGSRREKPFITVDCAAIPDTLIESELFGHARGAFTGAHKDRAGHIEAAADGTVFLDEIGEIPLGIQKKLLRVLEEKTFVRVGETRRRLSQARIVAATNRDLAREVQAGRFREDLYYRLKVIEICIPPLRDRAEDIPLLVEWYLTRLNRKLNRKISGISPSAMKLLSNYQWPGNVRELVNLLEQVMTFHNPDILDVKHLPNSLQALTTSLPSQTFSELKDQVLEEVGRSYFQSLLNHFQGNVTKVADYAGINRRHIHRLLHIWGINPASFRNS</sequence>
<keyword evidence="3" id="KW-0805">Transcription regulation</keyword>
<feature type="modified residue" description="4-aspartylphosphate" evidence="5">
    <location>
        <position position="58"/>
    </location>
</feature>
<dbReference type="Gene3D" id="3.40.50.2300">
    <property type="match status" value="1"/>
</dbReference>
<dbReference type="PROSITE" id="PS00688">
    <property type="entry name" value="SIGMA54_INTERACT_3"/>
    <property type="match status" value="1"/>
</dbReference>
<dbReference type="FunFam" id="3.40.50.300:FF:000006">
    <property type="entry name" value="DNA-binding transcriptional regulator NtrC"/>
    <property type="match status" value="1"/>
</dbReference>
<dbReference type="Pfam" id="PF00158">
    <property type="entry name" value="Sigma54_activat"/>
    <property type="match status" value="1"/>
</dbReference>
<dbReference type="SMART" id="SM00448">
    <property type="entry name" value="REC"/>
    <property type="match status" value="1"/>
</dbReference>
<dbReference type="InterPro" id="IPR002078">
    <property type="entry name" value="Sigma_54_int"/>
</dbReference>
<dbReference type="Pfam" id="PF00072">
    <property type="entry name" value="Response_reg"/>
    <property type="match status" value="1"/>
</dbReference>
<dbReference type="InterPro" id="IPR003593">
    <property type="entry name" value="AAA+_ATPase"/>
</dbReference>
<dbReference type="InterPro" id="IPR058031">
    <property type="entry name" value="AAA_lid_NorR"/>
</dbReference>
<dbReference type="PROSITE" id="PS50045">
    <property type="entry name" value="SIGMA54_INTERACT_4"/>
    <property type="match status" value="1"/>
</dbReference>
<evidence type="ECO:0000259" key="6">
    <source>
        <dbReference type="PROSITE" id="PS50045"/>
    </source>
</evidence>
<protein>
    <submittedName>
        <fullName evidence="8">Two-component system nitrogen regulation response regulator NtrX</fullName>
    </submittedName>
</protein>
<dbReference type="SMART" id="SM00382">
    <property type="entry name" value="AAA"/>
    <property type="match status" value="1"/>
</dbReference>